<organism evidence="1 2">
    <name type="scientific">Heterorhabditis bacteriophora</name>
    <name type="common">Entomopathogenic nematode worm</name>
    <dbReference type="NCBI Taxonomy" id="37862"/>
    <lineage>
        <taxon>Eukaryota</taxon>
        <taxon>Metazoa</taxon>
        <taxon>Ecdysozoa</taxon>
        <taxon>Nematoda</taxon>
        <taxon>Chromadorea</taxon>
        <taxon>Rhabditida</taxon>
        <taxon>Rhabditina</taxon>
        <taxon>Rhabditomorpha</taxon>
        <taxon>Strongyloidea</taxon>
        <taxon>Heterorhabditidae</taxon>
        <taxon>Heterorhabditis</taxon>
    </lineage>
</organism>
<dbReference type="Proteomes" id="UP000095283">
    <property type="component" value="Unplaced"/>
</dbReference>
<dbReference type="AlphaFoldDB" id="A0A1I7WI02"/>
<dbReference type="WBParaSite" id="Hba_04634">
    <property type="protein sequence ID" value="Hba_04634"/>
    <property type="gene ID" value="Hba_04634"/>
</dbReference>
<protein>
    <submittedName>
        <fullName evidence="2">Secreted protein</fullName>
    </submittedName>
</protein>
<proteinExistence type="predicted"/>
<sequence length="76" mass="9054">MRMWRLVLKVLKTSTDCGKAQITGEVIGDKYYRINTTFIAERYTNFPFTHLTVICLLYYHRSHQNIFSIYGILQNF</sequence>
<reference evidence="2" key="1">
    <citation type="submission" date="2016-11" db="UniProtKB">
        <authorList>
            <consortium name="WormBaseParasite"/>
        </authorList>
    </citation>
    <scope>IDENTIFICATION</scope>
</reference>
<keyword evidence="1" id="KW-1185">Reference proteome</keyword>
<evidence type="ECO:0000313" key="1">
    <source>
        <dbReference type="Proteomes" id="UP000095283"/>
    </source>
</evidence>
<accession>A0A1I7WI02</accession>
<evidence type="ECO:0000313" key="2">
    <source>
        <dbReference type="WBParaSite" id="Hba_04634"/>
    </source>
</evidence>
<name>A0A1I7WI02_HETBA</name>